<gene>
    <name evidence="2" type="ORF">ADK41_11005</name>
</gene>
<dbReference type="Proteomes" id="UP000037773">
    <property type="component" value="Unassembled WGS sequence"/>
</dbReference>
<accession>A0A0M8QTD9</accession>
<feature type="compositionally biased region" description="Low complexity" evidence="1">
    <location>
        <begin position="1"/>
        <end position="10"/>
    </location>
</feature>
<proteinExistence type="predicted"/>
<comment type="caution">
    <text evidence="2">The sequence shown here is derived from an EMBL/GenBank/DDBJ whole genome shotgun (WGS) entry which is preliminary data.</text>
</comment>
<name>A0A0M8QTD9_9ACTN</name>
<dbReference type="EMBL" id="LGCN01000119">
    <property type="protein sequence ID" value="KOT40691.1"/>
    <property type="molecule type" value="Genomic_DNA"/>
</dbReference>
<reference evidence="2 3" key="1">
    <citation type="submission" date="2015-07" db="EMBL/GenBank/DDBJ databases">
        <authorList>
            <person name="Noorani M."/>
        </authorList>
    </citation>
    <scope>NUCLEOTIDE SEQUENCE [LARGE SCALE GENOMIC DNA]</scope>
    <source>
        <strain evidence="2 3">NRRL B-24567</strain>
    </source>
</reference>
<sequence>MRVEAVVAARRVQRQDGVGDRAGAGAGDDGALEGHTARPGGDPAAPRLGADRMRPEGRGAHRTGGLRAEHGGTGPPRRPLPDGRRTGGPRRARGTVPRRPGGSGDDVPTGR</sequence>
<dbReference type="PATRIC" id="fig|36816.3.peg.2375"/>
<feature type="compositionally biased region" description="Basic and acidic residues" evidence="1">
    <location>
        <begin position="49"/>
        <end position="59"/>
    </location>
</feature>
<evidence type="ECO:0000313" key="2">
    <source>
        <dbReference type="EMBL" id="KOT40691.1"/>
    </source>
</evidence>
<dbReference type="AlphaFoldDB" id="A0A0M8QTD9"/>
<evidence type="ECO:0000256" key="1">
    <source>
        <dbReference type="SAM" id="MobiDB-lite"/>
    </source>
</evidence>
<protein>
    <submittedName>
        <fullName evidence="2">Uncharacterized protein</fullName>
    </submittedName>
</protein>
<organism evidence="2 3">
    <name type="scientific">Streptomyces caelestis</name>
    <dbReference type="NCBI Taxonomy" id="36816"/>
    <lineage>
        <taxon>Bacteria</taxon>
        <taxon>Bacillati</taxon>
        <taxon>Actinomycetota</taxon>
        <taxon>Actinomycetes</taxon>
        <taxon>Kitasatosporales</taxon>
        <taxon>Streptomycetaceae</taxon>
        <taxon>Streptomyces</taxon>
    </lineage>
</organism>
<keyword evidence="3" id="KW-1185">Reference proteome</keyword>
<feature type="region of interest" description="Disordered" evidence="1">
    <location>
        <begin position="1"/>
        <end position="111"/>
    </location>
</feature>
<evidence type="ECO:0000313" key="3">
    <source>
        <dbReference type="Proteomes" id="UP000037773"/>
    </source>
</evidence>